<keyword evidence="2" id="KW-1185">Reference proteome</keyword>
<reference evidence="1 2" key="1">
    <citation type="journal article" date="2014" name="PLoS Genet.">
        <title>Phylogenetically driven sequencing of extremely halophilic archaea reveals strategies for static and dynamic osmo-response.</title>
        <authorList>
            <person name="Becker E.A."/>
            <person name="Seitzer P.M."/>
            <person name="Tritt A."/>
            <person name="Larsen D."/>
            <person name="Krusor M."/>
            <person name="Yao A.I."/>
            <person name="Wu D."/>
            <person name="Madern D."/>
            <person name="Eisen J.A."/>
            <person name="Darling A.E."/>
            <person name="Facciotti M.T."/>
        </authorList>
    </citation>
    <scope>NUCLEOTIDE SEQUENCE [LARGE SCALE GENOMIC DNA]</scope>
    <source>
        <strain evidence="1 2">DSM 12281</strain>
    </source>
</reference>
<sequence length="114" mass="12164">MAIDAVFRGVQAGSTLATFPFPPQCDLILPLLEMAIDAVFRGVQAPTNEPSVERRIFRVDDALIGLAPLEQRCGGVPARRPLAIGAVAIGWLRRSSVATDRLWSPAANRSVIGG</sequence>
<name>M0A8R5_9EURY</name>
<comment type="caution">
    <text evidence="1">The sequence shown here is derived from an EMBL/GenBank/DDBJ whole genome shotgun (WGS) entry which is preliminary data.</text>
</comment>
<evidence type="ECO:0000313" key="1">
    <source>
        <dbReference type="EMBL" id="ELY93728.1"/>
    </source>
</evidence>
<organism evidence="1 2">
    <name type="scientific">Natrialba taiwanensis DSM 12281</name>
    <dbReference type="NCBI Taxonomy" id="1230458"/>
    <lineage>
        <taxon>Archaea</taxon>
        <taxon>Methanobacteriati</taxon>
        <taxon>Methanobacteriota</taxon>
        <taxon>Stenosarchaea group</taxon>
        <taxon>Halobacteria</taxon>
        <taxon>Halobacteriales</taxon>
        <taxon>Natrialbaceae</taxon>
        <taxon>Natrialba</taxon>
    </lineage>
</organism>
<proteinExistence type="predicted"/>
<dbReference type="AlphaFoldDB" id="M0A8R5"/>
<dbReference type="Proteomes" id="UP000011648">
    <property type="component" value="Unassembled WGS sequence"/>
</dbReference>
<gene>
    <name evidence="1" type="ORF">C484_07606</name>
</gene>
<dbReference type="EMBL" id="AOIL01000019">
    <property type="protein sequence ID" value="ELY93728.1"/>
    <property type="molecule type" value="Genomic_DNA"/>
</dbReference>
<protein>
    <submittedName>
        <fullName evidence="1">Uncharacterized protein</fullName>
    </submittedName>
</protein>
<accession>M0A8R5</accession>
<evidence type="ECO:0000313" key="2">
    <source>
        <dbReference type="Proteomes" id="UP000011648"/>
    </source>
</evidence>